<name>A0A1H6WYL8_9GAMM</name>
<accession>A0A1H6WYL8</accession>
<evidence type="ECO:0000313" key="1">
    <source>
        <dbReference type="EMBL" id="SEJ21918.1"/>
    </source>
</evidence>
<dbReference type="EMBL" id="FNYO01000053">
    <property type="protein sequence ID" value="SEJ21918.1"/>
    <property type="molecule type" value="Genomic_DNA"/>
</dbReference>
<dbReference type="RefSeq" id="WP_090901693.1">
    <property type="nucleotide sequence ID" value="NZ_FNYO01000053.1"/>
</dbReference>
<proteinExistence type="predicted"/>
<reference evidence="1 2" key="1">
    <citation type="submission" date="2016-10" db="EMBL/GenBank/DDBJ databases">
        <authorList>
            <person name="de Groot N.N."/>
        </authorList>
    </citation>
    <scope>NUCLEOTIDE SEQUENCE [LARGE SCALE GENOMIC DNA]</scope>
    <source>
        <strain evidence="1 2">DSM 1041</strain>
    </source>
</reference>
<dbReference type="Proteomes" id="UP000199005">
    <property type="component" value="Unassembled WGS sequence"/>
</dbReference>
<dbReference type="STRING" id="170623.SAMN04244579_03540"/>
<gene>
    <name evidence="1" type="ORF">SAMN04244579_03540</name>
</gene>
<sequence length="106" mass="12069">MNTTTLENDMPYHFIPNTNHDLVVIECGPARDRVVDVFEVREYPIIGWRIEEGPEGGWLDSPIPVAAGWFEPEYLMSSEWGVLDKRQGIVQILDDGPCPVGAWKER</sequence>
<protein>
    <submittedName>
        <fullName evidence="1">Uncharacterized protein</fullName>
    </submittedName>
</protein>
<organism evidence="1 2">
    <name type="scientific">Azotobacter beijerinckii</name>
    <dbReference type="NCBI Taxonomy" id="170623"/>
    <lineage>
        <taxon>Bacteria</taxon>
        <taxon>Pseudomonadati</taxon>
        <taxon>Pseudomonadota</taxon>
        <taxon>Gammaproteobacteria</taxon>
        <taxon>Pseudomonadales</taxon>
        <taxon>Pseudomonadaceae</taxon>
        <taxon>Azotobacter</taxon>
    </lineage>
</organism>
<dbReference type="AlphaFoldDB" id="A0A1H6WYL8"/>
<evidence type="ECO:0000313" key="2">
    <source>
        <dbReference type="Proteomes" id="UP000199005"/>
    </source>
</evidence>